<feature type="transmembrane region" description="Helical" evidence="1">
    <location>
        <begin position="102"/>
        <end position="121"/>
    </location>
</feature>
<proteinExistence type="predicted"/>
<sequence length="171" mass="18165">MADTPNWPVPARPLTADEEAKSIQMIADLISANTPDATHVRDTTPVPDHGDAVPIAQPGRPPMSQRATDHASLVLAYSVGSLPVGAAFSLLLWSLSNVPTETLVIAAVAPVSLVATVGLAARMIGRAVRDSADALPDHTEHHHHGPSYITHNELHTNTRWFGTTNNQLGND</sequence>
<keyword evidence="1" id="KW-0472">Membrane</keyword>
<name>A0ABT6S1A0_9ACTN</name>
<evidence type="ECO:0000313" key="3">
    <source>
        <dbReference type="Proteomes" id="UP001224661"/>
    </source>
</evidence>
<protein>
    <submittedName>
        <fullName evidence="2">Uncharacterized protein</fullName>
    </submittedName>
</protein>
<comment type="caution">
    <text evidence="2">The sequence shown here is derived from an EMBL/GenBank/DDBJ whole genome shotgun (WGS) entry which is preliminary data.</text>
</comment>
<dbReference type="EMBL" id="JASCIR010000050">
    <property type="protein sequence ID" value="MDI3390470.1"/>
    <property type="molecule type" value="Genomic_DNA"/>
</dbReference>
<dbReference type="Proteomes" id="UP001224661">
    <property type="component" value="Unassembled WGS sequence"/>
</dbReference>
<evidence type="ECO:0000313" key="2">
    <source>
        <dbReference type="EMBL" id="MDI3390470.1"/>
    </source>
</evidence>
<keyword evidence="1" id="KW-1133">Transmembrane helix</keyword>
<evidence type="ECO:0000256" key="1">
    <source>
        <dbReference type="SAM" id="Phobius"/>
    </source>
</evidence>
<dbReference type="RefSeq" id="WP_282516958.1">
    <property type="nucleotide sequence ID" value="NZ_JASCIR010000050.1"/>
</dbReference>
<keyword evidence="3" id="KW-1185">Reference proteome</keyword>
<feature type="transmembrane region" description="Helical" evidence="1">
    <location>
        <begin position="73"/>
        <end position="96"/>
    </location>
</feature>
<organism evidence="2 3">
    <name type="scientific">Streptomyces solicavernae</name>
    <dbReference type="NCBI Taxonomy" id="3043614"/>
    <lineage>
        <taxon>Bacteria</taxon>
        <taxon>Bacillati</taxon>
        <taxon>Actinomycetota</taxon>
        <taxon>Actinomycetes</taxon>
        <taxon>Kitasatosporales</taxon>
        <taxon>Streptomycetaceae</taxon>
        <taxon>Streptomyces</taxon>
    </lineage>
</organism>
<accession>A0ABT6S1A0</accession>
<keyword evidence="1" id="KW-0812">Transmembrane</keyword>
<gene>
    <name evidence="2" type="ORF">QIS99_30390</name>
</gene>
<reference evidence="2 3" key="1">
    <citation type="submission" date="2023-05" db="EMBL/GenBank/DDBJ databases">
        <title>Draft genome sequence of Streptomyces sp. B-S-A8 isolated from a cave soil in Thailand.</title>
        <authorList>
            <person name="Chamroensaksri N."/>
            <person name="Muangham S."/>
        </authorList>
    </citation>
    <scope>NUCLEOTIDE SEQUENCE [LARGE SCALE GENOMIC DNA]</scope>
    <source>
        <strain evidence="2 3">B-S-A8</strain>
    </source>
</reference>